<organism evidence="3 4">
    <name type="scientific">Botrimarina hoheduenensis</name>
    <dbReference type="NCBI Taxonomy" id="2528000"/>
    <lineage>
        <taxon>Bacteria</taxon>
        <taxon>Pseudomonadati</taxon>
        <taxon>Planctomycetota</taxon>
        <taxon>Planctomycetia</taxon>
        <taxon>Pirellulales</taxon>
        <taxon>Lacipirellulaceae</taxon>
        <taxon>Botrimarina</taxon>
    </lineage>
</organism>
<sequence precursor="true">MANHRVFLPLLLILGLALTGFAWGQEAASDTPAAVDPVPSPSVSQKAAETLKSARETAETLAQTIDQDERVQQVSAGLLQPIYQLAEAFSFPAFHWIAFALMAAGVVSFALQLTLGKLVVLGRMGFSLSEIISDLLGLLVSLVGLVLTTQAAAQNSSFTNSSGAVLSSALVGVLVGLVLYVWGQRQELQAVEGRRRVASAASETE</sequence>
<evidence type="ECO:0000256" key="1">
    <source>
        <dbReference type="SAM" id="Phobius"/>
    </source>
</evidence>
<evidence type="ECO:0000313" key="4">
    <source>
        <dbReference type="Proteomes" id="UP000318995"/>
    </source>
</evidence>
<protein>
    <submittedName>
        <fullName evidence="3">Uncharacterized protein</fullName>
    </submittedName>
</protein>
<dbReference type="Proteomes" id="UP000318995">
    <property type="component" value="Unassembled WGS sequence"/>
</dbReference>
<keyword evidence="2" id="KW-0732">Signal</keyword>
<feature type="transmembrane region" description="Helical" evidence="1">
    <location>
        <begin position="93"/>
        <end position="115"/>
    </location>
</feature>
<feature type="signal peptide" evidence="2">
    <location>
        <begin position="1"/>
        <end position="24"/>
    </location>
</feature>
<feature type="transmembrane region" description="Helical" evidence="1">
    <location>
        <begin position="135"/>
        <end position="153"/>
    </location>
</feature>
<keyword evidence="1" id="KW-0472">Membrane</keyword>
<keyword evidence="4" id="KW-1185">Reference proteome</keyword>
<feature type="transmembrane region" description="Helical" evidence="1">
    <location>
        <begin position="165"/>
        <end position="182"/>
    </location>
</feature>
<proteinExistence type="predicted"/>
<dbReference type="OrthoDB" id="212416at2"/>
<gene>
    <name evidence="3" type="ORF">Pla111_09480</name>
</gene>
<evidence type="ECO:0000313" key="3">
    <source>
        <dbReference type="EMBL" id="TWT47335.1"/>
    </source>
</evidence>
<name>A0A5C5WAZ0_9BACT</name>
<keyword evidence="1" id="KW-0812">Transmembrane</keyword>
<accession>A0A5C5WAZ0</accession>
<reference evidence="3 4" key="1">
    <citation type="submission" date="2019-02" db="EMBL/GenBank/DDBJ databases">
        <title>Deep-cultivation of Planctomycetes and their phenomic and genomic characterization uncovers novel biology.</title>
        <authorList>
            <person name="Wiegand S."/>
            <person name="Jogler M."/>
            <person name="Boedeker C."/>
            <person name="Pinto D."/>
            <person name="Vollmers J."/>
            <person name="Rivas-Marin E."/>
            <person name="Kohn T."/>
            <person name="Peeters S.H."/>
            <person name="Heuer A."/>
            <person name="Rast P."/>
            <person name="Oberbeckmann S."/>
            <person name="Bunk B."/>
            <person name="Jeske O."/>
            <person name="Meyerdierks A."/>
            <person name="Storesund J.E."/>
            <person name="Kallscheuer N."/>
            <person name="Luecker S."/>
            <person name="Lage O.M."/>
            <person name="Pohl T."/>
            <person name="Merkel B.J."/>
            <person name="Hornburger P."/>
            <person name="Mueller R.-W."/>
            <person name="Bruemmer F."/>
            <person name="Labrenz M."/>
            <person name="Spormann A.M."/>
            <person name="Op Den Camp H."/>
            <person name="Overmann J."/>
            <person name="Amann R."/>
            <person name="Jetten M.S.M."/>
            <person name="Mascher T."/>
            <person name="Medema M.H."/>
            <person name="Devos D.P."/>
            <person name="Kaster A.-K."/>
            <person name="Ovreas L."/>
            <person name="Rohde M."/>
            <person name="Galperin M.Y."/>
            <person name="Jogler C."/>
        </authorList>
    </citation>
    <scope>NUCLEOTIDE SEQUENCE [LARGE SCALE GENOMIC DNA]</scope>
    <source>
        <strain evidence="3 4">Pla111</strain>
    </source>
</reference>
<evidence type="ECO:0000256" key="2">
    <source>
        <dbReference type="SAM" id="SignalP"/>
    </source>
</evidence>
<comment type="caution">
    <text evidence="3">The sequence shown here is derived from an EMBL/GenBank/DDBJ whole genome shotgun (WGS) entry which is preliminary data.</text>
</comment>
<feature type="chain" id="PRO_5023119989" evidence="2">
    <location>
        <begin position="25"/>
        <end position="205"/>
    </location>
</feature>
<keyword evidence="1" id="KW-1133">Transmembrane helix</keyword>
<dbReference type="RefSeq" id="WP_146571877.1">
    <property type="nucleotide sequence ID" value="NZ_SJPH01000002.1"/>
</dbReference>
<dbReference type="AlphaFoldDB" id="A0A5C5WAZ0"/>
<dbReference type="EMBL" id="SJPH01000002">
    <property type="protein sequence ID" value="TWT47335.1"/>
    <property type="molecule type" value="Genomic_DNA"/>
</dbReference>